<evidence type="ECO:0000313" key="1">
    <source>
        <dbReference type="EMBL" id="NEY73083.1"/>
    </source>
</evidence>
<dbReference type="AlphaFoldDB" id="A0A6M0Q9W1"/>
<name>A0A6M0Q9W1_9BACI</name>
<dbReference type="Gene3D" id="3.40.50.720">
    <property type="entry name" value="NAD(P)-binding Rossmann-like Domain"/>
    <property type="match status" value="1"/>
</dbReference>
<gene>
    <name evidence="1" type="ORF">G4D63_15205</name>
</gene>
<comment type="caution">
    <text evidence="1">The sequence shown here is derived from an EMBL/GenBank/DDBJ whole genome shotgun (WGS) entry which is preliminary data.</text>
</comment>
<dbReference type="InterPro" id="IPR036291">
    <property type="entry name" value="NAD(P)-bd_dom_sf"/>
</dbReference>
<keyword evidence="2" id="KW-1185">Reference proteome</keyword>
<dbReference type="SUPFAM" id="SSF51735">
    <property type="entry name" value="NAD(P)-binding Rossmann-fold domains"/>
    <property type="match status" value="1"/>
</dbReference>
<dbReference type="RefSeq" id="WP_163180544.1">
    <property type="nucleotide sequence ID" value="NZ_JAAIWM010000005.1"/>
</dbReference>
<evidence type="ECO:0000313" key="2">
    <source>
        <dbReference type="Proteomes" id="UP000481043"/>
    </source>
</evidence>
<dbReference type="Proteomes" id="UP000481043">
    <property type="component" value="Unassembled WGS sequence"/>
</dbReference>
<reference evidence="1 2" key="1">
    <citation type="submission" date="2020-02" db="EMBL/GenBank/DDBJ databases">
        <title>Bacillus aquiflavi sp. nov., isolated from yellow water of strong flavor Chinese baijiu in Yibin region of China.</title>
        <authorList>
            <person name="Xie J."/>
        </authorList>
    </citation>
    <scope>NUCLEOTIDE SEQUENCE [LARGE SCALE GENOMIC DNA]</scope>
    <source>
        <strain evidence="1 2">SA4</strain>
    </source>
</reference>
<proteinExistence type="predicted"/>
<dbReference type="EMBL" id="JAAIWM010000005">
    <property type="protein sequence ID" value="NEY73083.1"/>
    <property type="molecule type" value="Genomic_DNA"/>
</dbReference>
<dbReference type="Gene3D" id="3.30.360.10">
    <property type="entry name" value="Dihydrodipicolinate Reductase, domain 2"/>
    <property type="match status" value="1"/>
</dbReference>
<evidence type="ECO:0008006" key="3">
    <source>
        <dbReference type="Google" id="ProtNLM"/>
    </source>
</evidence>
<sequence>MTDNVLVIGNGEMGKKYQEILRRNDVSYIYVTSEIEFVKKLDECTSVIIASPFIFNEFYIRKTILSGKKVLVEKPAVCSMDSLLCLEQSISSQTELFSGHILRFFTCFNRVKEYIKINNLNIMDVQFERLTNKKRKKWWYDCENFLLWYEVLHSLDVLDYLFSLQEFTVTRRKLSYCEAFNTEVFIQGSINNIEIQISHDMNSNENMNRITITSETDQIHIINYSTIYVNGNLYYQSNFNDELDNALQEQTIGFIKETATVKAISFSRVREVLSTLAKIERPSKKK</sequence>
<protein>
    <recommendedName>
        <fullName evidence="3">Gfo/Idh/MocA family oxidoreductase</fullName>
    </recommendedName>
</protein>
<organism evidence="1 2">
    <name type="scientific">Bacillus mesophilus</name>
    <dbReference type="NCBI Taxonomy" id="1808955"/>
    <lineage>
        <taxon>Bacteria</taxon>
        <taxon>Bacillati</taxon>
        <taxon>Bacillota</taxon>
        <taxon>Bacilli</taxon>
        <taxon>Bacillales</taxon>
        <taxon>Bacillaceae</taxon>
        <taxon>Bacillus</taxon>
    </lineage>
</organism>
<accession>A0A6M0Q9W1</accession>